<dbReference type="GO" id="GO:0006744">
    <property type="term" value="P:ubiquinone biosynthetic process"/>
    <property type="evidence" value="ECO:0007669"/>
    <property type="project" value="TreeGrafter"/>
</dbReference>
<evidence type="ECO:0000259" key="2">
    <source>
        <dbReference type="Pfam" id="PF01977"/>
    </source>
</evidence>
<dbReference type="SUPFAM" id="SSF143968">
    <property type="entry name" value="UbiD C-terminal domain-like"/>
    <property type="match status" value="1"/>
</dbReference>
<dbReference type="PANTHER" id="PTHR30108:SF17">
    <property type="entry name" value="FERULIC ACID DECARBOXYLASE 1"/>
    <property type="match status" value="1"/>
</dbReference>
<dbReference type="NCBIfam" id="TIGR03701">
    <property type="entry name" value="mena_SCO4490"/>
    <property type="match status" value="1"/>
</dbReference>
<dbReference type="Pfam" id="PF20695">
    <property type="entry name" value="UbiD_N"/>
    <property type="match status" value="1"/>
</dbReference>
<feature type="domain" description="3-octaprenyl-4-hydroxybenzoate carboxy-lyase-like N-terminal" evidence="3">
    <location>
        <begin position="11"/>
        <end position="85"/>
    </location>
</feature>
<proteinExistence type="inferred from homology"/>
<feature type="domain" description="3-octaprenyl-4-hydroxybenzoate carboxy-lyase-like Rift-related" evidence="2">
    <location>
        <begin position="119"/>
        <end position="317"/>
    </location>
</feature>
<dbReference type="InterPro" id="IPR049381">
    <property type="entry name" value="UbiD-like_C"/>
</dbReference>
<dbReference type="AlphaFoldDB" id="I2Q1L1"/>
<dbReference type="InterPro" id="IPR022390">
    <property type="entry name" value="HBDC"/>
</dbReference>
<reference evidence="5" key="1">
    <citation type="submission" date="2011-11" db="EMBL/GenBank/DDBJ databases">
        <title>Improved High-Quality Draft sequence of Desulfovibrio sp. U5L.</title>
        <authorList>
            <consortium name="US DOE Joint Genome Institute"/>
            <person name="Lucas S."/>
            <person name="Han J."/>
            <person name="Lapidus A."/>
            <person name="Cheng J.-F."/>
            <person name="Goodwin L."/>
            <person name="Pitluck S."/>
            <person name="Peters L."/>
            <person name="Ovchinnikova G."/>
            <person name="Held B."/>
            <person name="Detter J.C."/>
            <person name="Han C."/>
            <person name="Tapia R."/>
            <person name="Land M."/>
            <person name="Hauser L."/>
            <person name="Kyrpides N."/>
            <person name="Ivanova N."/>
            <person name="Pagani I."/>
            <person name="Gabster J."/>
            <person name="Walker C."/>
            <person name="Stolyar S."/>
            <person name="Stahl D."/>
            <person name="Arkin A."/>
            <person name="Dehal P."/>
            <person name="Hazen T."/>
            <person name="Woyke T."/>
        </authorList>
    </citation>
    <scope>NUCLEOTIDE SEQUENCE [LARGE SCALE GENOMIC DNA]</scope>
    <source>
        <strain evidence="5">U5L</strain>
    </source>
</reference>
<dbReference type="Pfam" id="PF20696">
    <property type="entry name" value="UbiD_C"/>
    <property type="match status" value="1"/>
</dbReference>
<accession>I2Q1L1</accession>
<dbReference type="SUPFAM" id="SSF50475">
    <property type="entry name" value="FMN-binding split barrel"/>
    <property type="match status" value="1"/>
</dbReference>
<sequence>MAYKDLQEFLRLLEKKGEMRRIKPELSPCLEIAEITDRVSKAVGPALYFENPKGSRFPVVTNVFGSYPRMHLSLECESLDALGRRIDDVLEMEKPEGLIEKLKLLPKLAKMAGIFPKTVGSGRCQDVVLTGDDVDLSLMPVLTTWPGDAGPFITLPVVVTRDPVTGKRNVGMYRMQVFDKNTTGMHWHRHKGGAAHYHLAEKRGERLPVAVAIGPDPACTYAATAPLPDDIDEFLFAGFLRQAPVELVQCKTVDLQVPASSQFVLEGYVAPGERRREGPFGDHTGYYSLADDYPVFHVTALTHRKDAVYPATLVGPPPMEDCYMGKATERLFLPLIKKQLPEIVDLSLPLEGVFHNFCFVSIDKRYPGQTRKIMYAIWGLGQMMFTKCIVVVDAGVNVQNTSEVLWRLGNNVDPRRDIVIVDGPLDALDHASPTAFYGGKIGIDATKKGPEEGHMREWPDALAMDSATRARIDALWGELGL</sequence>
<dbReference type="eggNOG" id="COG0043">
    <property type="taxonomic scope" value="Bacteria"/>
</dbReference>
<dbReference type="HOGENOM" id="CLU_023348_4_1_7"/>
<protein>
    <submittedName>
        <fullName evidence="5">Menaquinone biosynthesis decarboxylase, SCO4490 family</fullName>
    </submittedName>
</protein>
<dbReference type="NCBIfam" id="TIGR00148">
    <property type="entry name" value="UbiD family decarboxylase"/>
    <property type="match status" value="1"/>
</dbReference>
<dbReference type="GO" id="GO:0005829">
    <property type="term" value="C:cytosol"/>
    <property type="evidence" value="ECO:0007669"/>
    <property type="project" value="TreeGrafter"/>
</dbReference>
<comment type="similarity">
    <text evidence="1">Belongs to the UbiD family.</text>
</comment>
<dbReference type="PANTHER" id="PTHR30108">
    <property type="entry name" value="3-OCTAPRENYL-4-HYDROXYBENZOATE CARBOXY-LYASE-RELATED"/>
    <property type="match status" value="1"/>
</dbReference>
<dbReference type="Gene3D" id="1.20.5.570">
    <property type="entry name" value="Single helix bin"/>
    <property type="match status" value="1"/>
</dbReference>
<dbReference type="EMBL" id="JH600068">
    <property type="protein sequence ID" value="EIG53667.1"/>
    <property type="molecule type" value="Genomic_DNA"/>
</dbReference>
<name>I2Q1L1_9BACT</name>
<gene>
    <name evidence="5" type="ORF">DesU5LDRAFT_1994</name>
</gene>
<evidence type="ECO:0000259" key="3">
    <source>
        <dbReference type="Pfam" id="PF20695"/>
    </source>
</evidence>
<dbReference type="STRING" id="596152.DesU5LDRAFT_1994"/>
<dbReference type="FunFam" id="3.40.1670.10:FF:000003">
    <property type="entry name" value="Phenolic acid decarboxylase"/>
    <property type="match status" value="1"/>
</dbReference>
<dbReference type="InterPro" id="IPR002830">
    <property type="entry name" value="UbiD"/>
</dbReference>
<dbReference type="GO" id="GO:0008694">
    <property type="term" value="F:4-hydroxy-3-polyprenylbenzoate decarboxylase activity"/>
    <property type="evidence" value="ECO:0007669"/>
    <property type="project" value="TreeGrafter"/>
</dbReference>
<evidence type="ECO:0000313" key="5">
    <source>
        <dbReference type="EMBL" id="EIG53667.1"/>
    </source>
</evidence>
<dbReference type="Gene3D" id="3.40.1670.10">
    <property type="entry name" value="UbiD C-terminal domain-like"/>
    <property type="match status" value="1"/>
</dbReference>
<dbReference type="Pfam" id="PF01977">
    <property type="entry name" value="UbiD"/>
    <property type="match status" value="1"/>
</dbReference>
<dbReference type="OrthoDB" id="9809841at2"/>
<feature type="domain" description="3-octaprenyl-4-hydroxybenzoate carboxy-lyase-like C-terminal" evidence="4">
    <location>
        <begin position="322"/>
        <end position="445"/>
    </location>
</feature>
<evidence type="ECO:0000256" key="1">
    <source>
        <dbReference type="ARBA" id="ARBA00010021"/>
    </source>
</evidence>
<organism evidence="5">
    <name type="scientific">Desulfovibrio sp. U5L</name>
    <dbReference type="NCBI Taxonomy" id="596152"/>
    <lineage>
        <taxon>Bacteria</taxon>
        <taxon>Pseudomonadati</taxon>
        <taxon>Thermodesulfobacteriota</taxon>
        <taxon>Desulfovibrionia</taxon>
        <taxon>Desulfovibrionales</taxon>
        <taxon>Desulfovibrionaceae</taxon>
        <taxon>Desulfovibrio</taxon>
    </lineage>
</organism>
<evidence type="ECO:0000259" key="4">
    <source>
        <dbReference type="Pfam" id="PF20696"/>
    </source>
</evidence>
<dbReference type="InterPro" id="IPR048304">
    <property type="entry name" value="UbiD_Rift_dom"/>
</dbReference>
<dbReference type="InterPro" id="IPR049383">
    <property type="entry name" value="UbiD-like_N"/>
</dbReference>